<name>A0A2N9ANZ0_METEX</name>
<sequence>MPPRPPARCMPRWPRTSSLRTSVHRACCYGVISAARGSGSQLSHSGMRHETTRYRPHRRGRPLARIVRRLGATAPQRSRANGVAASRQHPRLRLLRARPRGRRRIDRRARPQDPARVAQPRRPLRPARSGLAGGGDARHHRLGQRRHHRLPHGGGGDLPRALRPAARRGVRAGRRRRRRGGLDGAQAVLPPSAARSRAARHGRVHGELPIRPRDDVGDRLPHARDFARPRRAAAQRQGADAGARHRDDGAGRRQPGLSRRALAERRGGGLVRRRRLGGPVLVRRAPTPAPGRGGGSRSDTGLDRPGPDQRNLCAGLMRSGLVLARHVISKAGILS</sequence>
<gene>
    <name evidence="2" type="ORF">TK0001_2479</name>
</gene>
<protein>
    <submittedName>
        <fullName evidence="2">Uncharacterized protein</fullName>
    </submittedName>
</protein>
<feature type="compositionally biased region" description="Basic and acidic residues" evidence="1">
    <location>
        <begin position="242"/>
        <end position="251"/>
    </location>
</feature>
<feature type="compositionally biased region" description="Low complexity" evidence="1">
    <location>
        <begin position="232"/>
        <end position="241"/>
    </location>
</feature>
<dbReference type="EMBL" id="LT962688">
    <property type="protein sequence ID" value="SOR29081.1"/>
    <property type="molecule type" value="Genomic_DNA"/>
</dbReference>
<organism evidence="2 3">
    <name type="scientific">Methylorubrum extorquens</name>
    <name type="common">Methylobacterium dichloromethanicum</name>
    <name type="synonym">Methylobacterium extorquens</name>
    <dbReference type="NCBI Taxonomy" id="408"/>
    <lineage>
        <taxon>Bacteria</taxon>
        <taxon>Pseudomonadati</taxon>
        <taxon>Pseudomonadota</taxon>
        <taxon>Alphaproteobacteria</taxon>
        <taxon>Hyphomicrobiales</taxon>
        <taxon>Methylobacteriaceae</taxon>
        <taxon>Methylorubrum</taxon>
    </lineage>
</organism>
<feature type="compositionally biased region" description="Low complexity" evidence="1">
    <location>
        <begin position="277"/>
        <end position="286"/>
    </location>
</feature>
<feature type="compositionally biased region" description="Low complexity" evidence="1">
    <location>
        <begin position="184"/>
        <end position="196"/>
    </location>
</feature>
<evidence type="ECO:0000313" key="2">
    <source>
        <dbReference type="EMBL" id="SOR29081.1"/>
    </source>
</evidence>
<feature type="region of interest" description="Disordered" evidence="1">
    <location>
        <begin position="73"/>
        <end position="311"/>
    </location>
</feature>
<feature type="region of interest" description="Disordered" evidence="1">
    <location>
        <begin position="37"/>
        <end position="57"/>
    </location>
</feature>
<accession>A0A2N9ANZ0</accession>
<dbReference type="AlphaFoldDB" id="A0A2N9ANZ0"/>
<evidence type="ECO:0000313" key="3">
    <source>
        <dbReference type="Proteomes" id="UP000233769"/>
    </source>
</evidence>
<dbReference type="Proteomes" id="UP000233769">
    <property type="component" value="Chromosome tk0001"/>
</dbReference>
<reference evidence="3" key="1">
    <citation type="submission" date="2017-10" db="EMBL/GenBank/DDBJ databases">
        <authorList>
            <person name="Regsiter A."/>
            <person name="William W."/>
        </authorList>
    </citation>
    <scope>NUCLEOTIDE SEQUENCE [LARGE SCALE GENOMIC DNA]</scope>
</reference>
<feature type="compositionally biased region" description="Basic residues" evidence="1">
    <location>
        <begin position="165"/>
        <end position="179"/>
    </location>
</feature>
<feature type="compositionally biased region" description="Basic and acidic residues" evidence="1">
    <location>
        <begin position="204"/>
        <end position="228"/>
    </location>
</feature>
<evidence type="ECO:0000256" key="1">
    <source>
        <dbReference type="SAM" id="MobiDB-lite"/>
    </source>
</evidence>
<feature type="compositionally biased region" description="Basic residues" evidence="1">
    <location>
        <begin position="138"/>
        <end position="151"/>
    </location>
</feature>
<feature type="compositionally biased region" description="Basic residues" evidence="1">
    <location>
        <begin position="88"/>
        <end position="107"/>
    </location>
</feature>
<proteinExistence type="predicted"/>